<feature type="transmembrane region" description="Helical" evidence="2">
    <location>
        <begin position="82"/>
        <end position="100"/>
    </location>
</feature>
<proteinExistence type="predicted"/>
<evidence type="ECO:0000313" key="4">
    <source>
        <dbReference type="Proteomes" id="UP001205105"/>
    </source>
</evidence>
<feature type="transmembrane region" description="Helical" evidence="2">
    <location>
        <begin position="29"/>
        <end position="55"/>
    </location>
</feature>
<evidence type="ECO:0000313" key="3">
    <source>
        <dbReference type="EMBL" id="KAI7841318.1"/>
    </source>
</evidence>
<keyword evidence="2" id="KW-1133">Transmembrane helix</keyword>
<organism evidence="3 4">
    <name type="scientific">Chlorella ohadii</name>
    <dbReference type="NCBI Taxonomy" id="2649997"/>
    <lineage>
        <taxon>Eukaryota</taxon>
        <taxon>Viridiplantae</taxon>
        <taxon>Chlorophyta</taxon>
        <taxon>core chlorophytes</taxon>
        <taxon>Trebouxiophyceae</taxon>
        <taxon>Chlorellales</taxon>
        <taxon>Chlorellaceae</taxon>
        <taxon>Chlorella clade</taxon>
        <taxon>Chlorella</taxon>
    </lineage>
</organism>
<comment type="caution">
    <text evidence="3">The sequence shown here is derived from an EMBL/GenBank/DDBJ whole genome shotgun (WGS) entry which is preliminary data.</text>
</comment>
<name>A0AAD5DRW1_9CHLO</name>
<keyword evidence="2" id="KW-0812">Transmembrane</keyword>
<reference evidence="3" key="1">
    <citation type="submission" date="2020-11" db="EMBL/GenBank/DDBJ databases">
        <title>Chlorella ohadii genome sequencing and assembly.</title>
        <authorList>
            <person name="Murik O."/>
            <person name="Treves H."/>
            <person name="Kedem I."/>
            <person name="Shotland Y."/>
            <person name="Kaplan A."/>
        </authorList>
    </citation>
    <scope>NUCLEOTIDE SEQUENCE</scope>
    <source>
        <strain evidence="3">1</strain>
    </source>
</reference>
<protein>
    <submittedName>
        <fullName evidence="3">Uncharacterized protein</fullName>
    </submittedName>
</protein>
<keyword evidence="2" id="KW-0472">Membrane</keyword>
<evidence type="ECO:0000256" key="2">
    <source>
        <dbReference type="SAM" id="Phobius"/>
    </source>
</evidence>
<evidence type="ECO:0000256" key="1">
    <source>
        <dbReference type="SAM" id="MobiDB-lite"/>
    </source>
</evidence>
<gene>
    <name evidence="3" type="ORF">COHA_004937</name>
</gene>
<dbReference type="Proteomes" id="UP001205105">
    <property type="component" value="Unassembled WGS sequence"/>
</dbReference>
<keyword evidence="4" id="KW-1185">Reference proteome</keyword>
<feature type="region of interest" description="Disordered" evidence="1">
    <location>
        <begin position="1"/>
        <end position="25"/>
    </location>
</feature>
<accession>A0AAD5DRW1</accession>
<dbReference type="AlphaFoldDB" id="A0AAD5DRW1"/>
<dbReference type="EMBL" id="JADXDR010000064">
    <property type="protein sequence ID" value="KAI7841318.1"/>
    <property type="molecule type" value="Genomic_DNA"/>
</dbReference>
<sequence length="122" mass="13727">MAPRRAPATEQQRPPRPPAKAPEKQSKRVLALCYVAIPLAICAFLLGCGGMAVLMDEPERAHWYSRTQFADTWRWLTQKNPFYVTMCVNGGMVVTLMLSTRLWEHRKALQAEAAAAKQAKTK</sequence>